<dbReference type="Pfam" id="PF03295">
    <property type="entry name" value="Pox_TAA1"/>
    <property type="match status" value="1"/>
</dbReference>
<dbReference type="Proteomes" id="UP000249273">
    <property type="component" value="Segment"/>
</dbReference>
<dbReference type="RefSeq" id="YP_009480627.1">
    <property type="nucleotide sequence ID" value="NC_037656.1"/>
</dbReference>
<dbReference type="Pfam" id="PF06467">
    <property type="entry name" value="zf-FCS"/>
    <property type="match status" value="1"/>
</dbReference>
<dbReference type="GO" id="GO:0008270">
    <property type="term" value="F:zinc ion binding"/>
    <property type="evidence" value="ECO:0007669"/>
    <property type="project" value="InterPro"/>
</dbReference>
<evidence type="ECO:0000256" key="1">
    <source>
        <dbReference type="ARBA" id="ARBA00003347"/>
    </source>
</evidence>
<protein>
    <recommendedName>
        <fullName evidence="2">Viral late gene transcription factor 2</fullName>
    </recommendedName>
    <alternativeName>
        <fullName evidence="3">Trans-activator protein A1</fullName>
    </alternativeName>
</protein>
<dbReference type="InterPro" id="IPR004975">
    <property type="entry name" value="Poxvirus_VLTF2"/>
</dbReference>
<organism evidence="5">
    <name type="scientific">Sea otter poxvirus</name>
    <dbReference type="NCBI Taxonomy" id="1416741"/>
    <lineage>
        <taxon>Viruses</taxon>
        <taxon>Varidnaviria</taxon>
        <taxon>Bamfordvirae</taxon>
        <taxon>Nucleocytoviricota</taxon>
        <taxon>Pokkesviricetes</taxon>
        <taxon>Chitovirales</taxon>
        <taxon>Poxviridae</taxon>
        <taxon>Chordopoxvirinae</taxon>
        <taxon>Mustelpoxvirus</taxon>
        <taxon>Mustelpoxvirus seaotterpox</taxon>
        <taxon>Sea otterpox virus</taxon>
    </lineage>
</organism>
<dbReference type="InterPro" id="IPR010507">
    <property type="entry name" value="Znf_MYM"/>
</dbReference>
<keyword evidence="6" id="KW-1185">Reference proteome</keyword>
<dbReference type="OrthoDB" id="14652at10239"/>
<sequence>MAKRISLPTVTISTPKSAIRTTIQDSIGSVLPLYYRIINNDKLDVSSCGNICWFCHQYLTSTSLTIETLLGGDIGVFCSHICKDSFACMIKAHVALREEPRIAILPLVCYKDPNKVISIINSLRSRDDIYGNCFFDEKNKTIQMSLRSLDL</sequence>
<evidence type="ECO:0000256" key="2">
    <source>
        <dbReference type="ARBA" id="ARBA00021728"/>
    </source>
</evidence>
<name>A0A2U9QHQ9_9POXV</name>
<evidence type="ECO:0000313" key="5">
    <source>
        <dbReference type="EMBL" id="AWU47134.1"/>
    </source>
</evidence>
<dbReference type="EMBL" id="MH427217">
    <property type="protein sequence ID" value="AWU47134.1"/>
    <property type="molecule type" value="Genomic_DNA"/>
</dbReference>
<evidence type="ECO:0000313" key="6">
    <source>
        <dbReference type="Proteomes" id="UP000249273"/>
    </source>
</evidence>
<comment type="function">
    <text evidence="1">Acts with RNA polymerase to initiate transcription from late gene promoters.</text>
</comment>
<evidence type="ECO:0000259" key="4">
    <source>
        <dbReference type="Pfam" id="PF06467"/>
    </source>
</evidence>
<feature type="domain" description="MYM-type" evidence="4">
    <location>
        <begin position="52"/>
        <end position="86"/>
    </location>
</feature>
<reference evidence="5" key="1">
    <citation type="submission" date="2018-05" db="EMBL/GenBank/DDBJ databases">
        <title>Complete Genome Sequence of a Novel Sea Otter Poxvirus.</title>
        <authorList>
            <person name="Jacob J.M."/>
            <person name="Subramaniam K."/>
            <person name="Tu S.-L."/>
            <person name="Nielsen O."/>
            <person name="Tuomi P.A."/>
            <person name="Upton C."/>
            <person name="Waltzek T.B."/>
        </authorList>
    </citation>
    <scope>NUCLEOTIDE SEQUENCE [LARGE SCALE GENOMIC DNA]</scope>
    <source>
        <strain evidence="5">ELK</strain>
    </source>
</reference>
<evidence type="ECO:0000256" key="3">
    <source>
        <dbReference type="ARBA" id="ARBA00029582"/>
    </source>
</evidence>
<gene>
    <name evidence="5" type="primary">SOPV-ELK-089</name>
</gene>
<proteinExistence type="predicted"/>
<dbReference type="GeneID" id="36841086"/>
<dbReference type="KEGG" id="vg:36841086"/>
<accession>A0A2U9QHQ9</accession>